<accession>A0A377R1N5</accession>
<keyword evidence="2" id="KW-1185">Reference proteome</keyword>
<evidence type="ECO:0000313" key="1">
    <source>
        <dbReference type="EMBL" id="STR00935.1"/>
    </source>
</evidence>
<organism evidence="1 2">
    <name type="scientific">Kingella potus</name>
    <dbReference type="NCBI Taxonomy" id="265175"/>
    <lineage>
        <taxon>Bacteria</taxon>
        <taxon>Pseudomonadati</taxon>
        <taxon>Pseudomonadota</taxon>
        <taxon>Betaproteobacteria</taxon>
        <taxon>Neisseriales</taxon>
        <taxon>Neisseriaceae</taxon>
        <taxon>Kingella</taxon>
    </lineage>
</organism>
<protein>
    <submittedName>
        <fullName evidence="1">Uncharacterized protein</fullName>
    </submittedName>
</protein>
<sequence>MQACRTIMFFLAEFAESVVFLDTRTGGVSWFAAAGYGTFVRAPQELDGCDTRPGFAACLAGCLAEEEAQCSGDEA</sequence>
<name>A0A377R1N5_9NEIS</name>
<gene>
    <name evidence="1" type="ORF">NCTC13336_01159</name>
</gene>
<dbReference type="EMBL" id="UGJJ01000001">
    <property type="protein sequence ID" value="STR00935.1"/>
    <property type="molecule type" value="Genomic_DNA"/>
</dbReference>
<dbReference type="Proteomes" id="UP000254293">
    <property type="component" value="Unassembled WGS sequence"/>
</dbReference>
<reference evidence="1 2" key="1">
    <citation type="submission" date="2018-06" db="EMBL/GenBank/DDBJ databases">
        <authorList>
            <consortium name="Pathogen Informatics"/>
            <person name="Doyle S."/>
        </authorList>
    </citation>
    <scope>NUCLEOTIDE SEQUENCE [LARGE SCALE GENOMIC DNA]</scope>
    <source>
        <strain evidence="1 2">NCTC13336</strain>
    </source>
</reference>
<dbReference type="AlphaFoldDB" id="A0A377R1N5"/>
<evidence type="ECO:0000313" key="2">
    <source>
        <dbReference type="Proteomes" id="UP000254293"/>
    </source>
</evidence>
<proteinExistence type="predicted"/>